<evidence type="ECO:0000256" key="10">
    <source>
        <dbReference type="SAM" id="MobiDB-lite"/>
    </source>
</evidence>
<keyword evidence="3" id="KW-0813">Transport</keyword>
<dbReference type="InterPro" id="IPR038377">
    <property type="entry name" value="Na/Glc_symporter_sf"/>
</dbReference>
<evidence type="ECO:0000313" key="13">
    <source>
        <dbReference type="Proteomes" id="UP000299211"/>
    </source>
</evidence>
<keyword evidence="5 11" id="KW-0812">Transmembrane</keyword>
<keyword evidence="6" id="KW-0769">Symport</keyword>
<evidence type="ECO:0000256" key="8">
    <source>
        <dbReference type="ARBA" id="ARBA00023136"/>
    </source>
</evidence>
<dbReference type="GO" id="GO:0006847">
    <property type="term" value="P:plasma membrane acetate transport"/>
    <property type="evidence" value="ECO:0007669"/>
    <property type="project" value="TreeGrafter"/>
</dbReference>
<dbReference type="Gene3D" id="1.20.1730.10">
    <property type="entry name" value="Sodium/glucose cotransporter"/>
    <property type="match status" value="1"/>
</dbReference>
<feature type="transmembrane region" description="Helical" evidence="11">
    <location>
        <begin position="210"/>
        <end position="230"/>
    </location>
</feature>
<keyword evidence="4" id="KW-1003">Cell membrane</keyword>
<dbReference type="PROSITE" id="PS50283">
    <property type="entry name" value="NA_SOLUT_SYMP_3"/>
    <property type="match status" value="1"/>
</dbReference>
<comment type="similarity">
    <text evidence="2 9">Belongs to the sodium:solute symporter (SSF) (TC 2.A.21) family.</text>
</comment>
<dbReference type="PANTHER" id="PTHR48086">
    <property type="entry name" value="SODIUM/PROLINE SYMPORTER-RELATED"/>
    <property type="match status" value="1"/>
</dbReference>
<keyword evidence="8 11" id="KW-0472">Membrane</keyword>
<accession>A0A4D4MK34</accession>
<dbReference type="GO" id="GO:0015123">
    <property type="term" value="F:acetate transmembrane transporter activity"/>
    <property type="evidence" value="ECO:0007669"/>
    <property type="project" value="TreeGrafter"/>
</dbReference>
<feature type="region of interest" description="Disordered" evidence="10">
    <location>
        <begin position="522"/>
        <end position="654"/>
    </location>
</feature>
<feature type="compositionally biased region" description="Polar residues" evidence="10">
    <location>
        <begin position="533"/>
        <end position="543"/>
    </location>
</feature>
<dbReference type="InterPro" id="IPR050277">
    <property type="entry name" value="Sodium:Solute_Symporter"/>
</dbReference>
<feature type="compositionally biased region" description="Low complexity" evidence="10">
    <location>
        <begin position="612"/>
        <end position="632"/>
    </location>
</feature>
<evidence type="ECO:0000256" key="9">
    <source>
        <dbReference type="RuleBase" id="RU362091"/>
    </source>
</evidence>
<evidence type="ECO:0000256" key="3">
    <source>
        <dbReference type="ARBA" id="ARBA00022448"/>
    </source>
</evidence>
<dbReference type="PANTHER" id="PTHR48086:SF6">
    <property type="entry name" value="CATION_ACETATE SYMPORTER ACTP"/>
    <property type="match status" value="1"/>
</dbReference>
<feature type="transmembrane region" description="Helical" evidence="11">
    <location>
        <begin position="460"/>
        <end position="481"/>
    </location>
</feature>
<dbReference type="InterPro" id="IPR001734">
    <property type="entry name" value="Na/solute_symporter"/>
</dbReference>
<evidence type="ECO:0000256" key="2">
    <source>
        <dbReference type="ARBA" id="ARBA00006434"/>
    </source>
</evidence>
<evidence type="ECO:0000256" key="4">
    <source>
        <dbReference type="ARBA" id="ARBA00022475"/>
    </source>
</evidence>
<dbReference type="CDD" id="cd11480">
    <property type="entry name" value="SLC5sbd_u4"/>
    <property type="match status" value="1"/>
</dbReference>
<dbReference type="Pfam" id="PF00474">
    <property type="entry name" value="SSF"/>
    <property type="match status" value="1"/>
</dbReference>
<keyword evidence="7 11" id="KW-1133">Transmembrane helix</keyword>
<feature type="transmembrane region" description="Helical" evidence="11">
    <location>
        <begin position="144"/>
        <end position="168"/>
    </location>
</feature>
<evidence type="ECO:0000256" key="6">
    <source>
        <dbReference type="ARBA" id="ARBA00022847"/>
    </source>
</evidence>
<organism evidence="12 13">
    <name type="scientific">Streptomyces avermitilis</name>
    <dbReference type="NCBI Taxonomy" id="33903"/>
    <lineage>
        <taxon>Bacteria</taxon>
        <taxon>Bacillati</taxon>
        <taxon>Actinomycetota</taxon>
        <taxon>Actinomycetes</taxon>
        <taxon>Kitasatosporales</taxon>
        <taxon>Streptomycetaceae</taxon>
        <taxon>Streptomyces</taxon>
    </lineage>
</organism>
<dbReference type="STRING" id="33903.AQJ43_19585"/>
<feature type="transmembrane region" description="Helical" evidence="11">
    <location>
        <begin position="180"/>
        <end position="198"/>
    </location>
</feature>
<feature type="compositionally biased region" description="Basic and acidic residues" evidence="10">
    <location>
        <begin position="544"/>
        <end position="553"/>
    </location>
</feature>
<comment type="subcellular location">
    <subcellularLocation>
        <location evidence="1">Cell membrane</location>
        <topology evidence="1">Multi-pass membrane protein</topology>
    </subcellularLocation>
</comment>
<feature type="transmembrane region" description="Helical" evidence="11">
    <location>
        <begin position="98"/>
        <end position="116"/>
    </location>
</feature>
<feature type="transmembrane region" description="Helical" evidence="11">
    <location>
        <begin position="70"/>
        <end position="92"/>
    </location>
</feature>
<feature type="compositionally biased region" description="Pro residues" evidence="10">
    <location>
        <begin position="633"/>
        <end position="654"/>
    </location>
</feature>
<name>A0A4D4MK34_STRAX</name>
<comment type="caution">
    <text evidence="12">The sequence shown here is derived from an EMBL/GenBank/DDBJ whole genome shotgun (WGS) entry which is preliminary data.</text>
</comment>
<feature type="transmembrane region" description="Helical" evidence="11">
    <location>
        <begin position="268"/>
        <end position="290"/>
    </location>
</feature>
<feature type="transmembrane region" description="Helical" evidence="11">
    <location>
        <begin position="404"/>
        <end position="424"/>
    </location>
</feature>
<sequence length="654" mass="67782">MVTDSAAAVFSSGVVVSSGVIDEFTLRLTLVLFVSVVVVTLFAALLTAPQRDEISEFYLGNRNMSPLRNGLAMCGDYVSAATLLGSTGLVALTGYDGLLYLGGTTVAWVLVLLVIAEPLRNSGRFTLGDTLALRLPHHQRPVRLALAVTTLVVTTLYLVAQLVGSVALLTQFVGEPSGTTRTLCVVAIGTVVVVYASLGGMPGATFIQVVKAVMLVSGVAITAFMVLHHYRWNVDALLAAAADNSGVGERFLASGLRYGGGTTSKLDFFSLQLAIVLGLAALPHVAMRLLAPRTGRVLRASVVWAMGLVGFVCLAAGVLGLGATAVVGRDAIARIDPKGDAAVLLLAQSLGGGVLTALISSLAFVTLLAVAAGLTLAAASSLAHDLYGQVIRKGRATQAEELGVARLSGVVVGVLGMLLALVSWEISTATLAFLAFAIAASAILPVLVYSLFWRRFTGRGALLSLYGGLICSVLLVVFSPWCPPHRPPSTPMWTSPGSRCRTPASSRSRQAFSSAGWAVFRAGTRTPPATPTSKCAPSSAPTTNDRRTLRERTNPPCTGARRRSGRASWPRESPPRPSSSSSAPPDTPRPPPGPSPPRPPRPPPHWTPPPTGGRTRTAPGNSTGTAISSAPASPSPPGRSAPTATPTPSPRLSG</sequence>
<reference evidence="12 13" key="1">
    <citation type="submission" date="2019-04" db="EMBL/GenBank/DDBJ databases">
        <title>Draft genome sequences of Streptomyces avermitilis ATCC 31267.</title>
        <authorList>
            <person name="Komaki H."/>
            <person name="Tamura T."/>
            <person name="Hosoyama A."/>
        </authorList>
    </citation>
    <scope>NUCLEOTIDE SEQUENCE [LARGE SCALE GENOMIC DNA]</scope>
    <source>
        <strain evidence="12 13">ATCC 31267</strain>
    </source>
</reference>
<gene>
    <name evidence="12" type="ORF">SAV31267_018830</name>
</gene>
<evidence type="ECO:0000313" key="12">
    <source>
        <dbReference type="EMBL" id="GDY72398.1"/>
    </source>
</evidence>
<feature type="transmembrane region" description="Helical" evidence="11">
    <location>
        <begin position="430"/>
        <end position="453"/>
    </location>
</feature>
<feature type="compositionally biased region" description="Pro residues" evidence="10">
    <location>
        <begin position="585"/>
        <end position="611"/>
    </location>
</feature>
<feature type="transmembrane region" description="Helical" evidence="11">
    <location>
        <begin position="302"/>
        <end position="327"/>
    </location>
</feature>
<dbReference type="GO" id="GO:0015293">
    <property type="term" value="F:symporter activity"/>
    <property type="evidence" value="ECO:0007669"/>
    <property type="project" value="UniProtKB-KW"/>
</dbReference>
<protein>
    <recommendedName>
        <fullName evidence="14">Cation acetate symporter</fullName>
    </recommendedName>
</protein>
<feature type="transmembrane region" description="Helical" evidence="11">
    <location>
        <begin position="354"/>
        <end position="383"/>
    </location>
</feature>
<evidence type="ECO:0008006" key="14">
    <source>
        <dbReference type="Google" id="ProtNLM"/>
    </source>
</evidence>
<dbReference type="EMBL" id="BJHY01000001">
    <property type="protein sequence ID" value="GDY72398.1"/>
    <property type="molecule type" value="Genomic_DNA"/>
</dbReference>
<feature type="transmembrane region" description="Helical" evidence="11">
    <location>
        <begin position="28"/>
        <end position="49"/>
    </location>
</feature>
<feature type="region of interest" description="Disordered" evidence="10">
    <location>
        <begin position="488"/>
        <end position="507"/>
    </location>
</feature>
<dbReference type="GO" id="GO:0005886">
    <property type="term" value="C:plasma membrane"/>
    <property type="evidence" value="ECO:0007669"/>
    <property type="project" value="UniProtKB-SubCell"/>
</dbReference>
<evidence type="ECO:0000256" key="1">
    <source>
        <dbReference type="ARBA" id="ARBA00004651"/>
    </source>
</evidence>
<dbReference type="Proteomes" id="UP000299211">
    <property type="component" value="Unassembled WGS sequence"/>
</dbReference>
<proteinExistence type="inferred from homology"/>
<dbReference type="AlphaFoldDB" id="A0A4D4MK34"/>
<evidence type="ECO:0000256" key="11">
    <source>
        <dbReference type="SAM" id="Phobius"/>
    </source>
</evidence>
<evidence type="ECO:0000256" key="5">
    <source>
        <dbReference type="ARBA" id="ARBA00022692"/>
    </source>
</evidence>
<evidence type="ECO:0000256" key="7">
    <source>
        <dbReference type="ARBA" id="ARBA00022989"/>
    </source>
</evidence>